<dbReference type="PROSITE" id="PS50850">
    <property type="entry name" value="MFS"/>
    <property type="match status" value="1"/>
</dbReference>
<feature type="domain" description="Major facilitator superfamily (MFS) profile" evidence="2">
    <location>
        <begin position="81"/>
        <end position="492"/>
    </location>
</feature>
<feature type="transmembrane region" description="Helical" evidence="1">
    <location>
        <begin position="179"/>
        <end position="200"/>
    </location>
</feature>
<dbReference type="EMBL" id="UOEP01000154">
    <property type="protein sequence ID" value="VAW21746.1"/>
    <property type="molecule type" value="Genomic_DNA"/>
</dbReference>
<accession>A0A3B0UQ30</accession>
<feature type="transmembrane region" description="Helical" evidence="1">
    <location>
        <begin position="120"/>
        <end position="140"/>
    </location>
</feature>
<evidence type="ECO:0000259" key="2">
    <source>
        <dbReference type="PROSITE" id="PS50850"/>
    </source>
</evidence>
<dbReference type="Gene3D" id="1.20.1250.20">
    <property type="entry name" value="MFS general substrate transporter like domains"/>
    <property type="match status" value="2"/>
</dbReference>
<sequence>MLKIFSLGKVEFASIAVATVNNFTRYCLKPYKLIVKFSGVTLFPPFFKAYCLYICKMRYKQRWNNFPFTPNGTPFFYGWVIIFAGTVGVLASAPGQTTGVSTFTDYLIDAIGINRDELSIAYLAGTILSSFALTYAGKLYDKYGARWISMGASVMLGSVLLVLSQSDLLIAFVCNKSHSAYNIIAIIIMVLGFFFLRFSGQGVLTMVSRNMMMKWFIAKRGLVNGISAIFVAFGFSLAPLTFDWLIQEYSWRVAWMILGGVIGVFFTGFAFIFFRDNPEDLGLVPDGEVHRNKGKDIIVKALKQFTLKEARKTITFWLFAIPLGINALYITGVTFNIVSVFNEAGLSRDSALAIFVPVSFISVSVSLIGGWISDKLKLKYLLYLLIIGEILAFISLAHLDNGVFKIGVIIGVGIASGTYNVLMAVTWPRFYGRDNLGAVTGFVMSIIVFLSALGPLLYSTSFSYSGSYSFANYILLLVSAVLFVGALKADNPQDKFANK</sequence>
<evidence type="ECO:0000313" key="3">
    <source>
        <dbReference type="EMBL" id="VAW21746.1"/>
    </source>
</evidence>
<feature type="transmembrane region" description="Helical" evidence="1">
    <location>
        <begin position="33"/>
        <end position="55"/>
    </location>
</feature>
<dbReference type="AlphaFoldDB" id="A0A3B0UQ30"/>
<dbReference type="Pfam" id="PF07690">
    <property type="entry name" value="MFS_1"/>
    <property type="match status" value="1"/>
</dbReference>
<dbReference type="InterPro" id="IPR011701">
    <property type="entry name" value="MFS"/>
</dbReference>
<name>A0A3B0UQ30_9ZZZZ</name>
<feature type="transmembrane region" description="Helical" evidence="1">
    <location>
        <begin position="350"/>
        <end position="373"/>
    </location>
</feature>
<feature type="transmembrane region" description="Helical" evidence="1">
    <location>
        <begin position="470"/>
        <end position="489"/>
    </location>
</feature>
<protein>
    <recommendedName>
        <fullName evidence="2">Major facilitator superfamily (MFS) profile domain-containing protein</fullName>
    </recommendedName>
</protein>
<feature type="transmembrane region" description="Helical" evidence="1">
    <location>
        <begin position="314"/>
        <end position="338"/>
    </location>
</feature>
<dbReference type="PANTHER" id="PTHR11360">
    <property type="entry name" value="MONOCARBOXYLATE TRANSPORTER"/>
    <property type="match status" value="1"/>
</dbReference>
<feature type="transmembrane region" description="Helical" evidence="1">
    <location>
        <begin position="75"/>
        <end position="93"/>
    </location>
</feature>
<reference evidence="3" key="1">
    <citation type="submission" date="2018-06" db="EMBL/GenBank/DDBJ databases">
        <authorList>
            <person name="Zhirakovskaya E."/>
        </authorList>
    </citation>
    <scope>NUCLEOTIDE SEQUENCE</scope>
</reference>
<feature type="transmembrane region" description="Helical" evidence="1">
    <location>
        <begin position="254"/>
        <end position="274"/>
    </location>
</feature>
<keyword evidence="1" id="KW-1133">Transmembrane helix</keyword>
<dbReference type="GO" id="GO:0022857">
    <property type="term" value="F:transmembrane transporter activity"/>
    <property type="evidence" value="ECO:0007669"/>
    <property type="project" value="InterPro"/>
</dbReference>
<evidence type="ECO:0000256" key="1">
    <source>
        <dbReference type="SAM" id="Phobius"/>
    </source>
</evidence>
<keyword evidence="1" id="KW-0472">Membrane</keyword>
<dbReference type="PANTHER" id="PTHR11360:SF308">
    <property type="entry name" value="BLL3089 PROTEIN"/>
    <property type="match status" value="1"/>
</dbReference>
<feature type="transmembrane region" description="Helical" evidence="1">
    <location>
        <begin position="436"/>
        <end position="458"/>
    </location>
</feature>
<feature type="transmembrane region" description="Helical" evidence="1">
    <location>
        <begin position="152"/>
        <end position="173"/>
    </location>
</feature>
<dbReference type="SUPFAM" id="SSF103473">
    <property type="entry name" value="MFS general substrate transporter"/>
    <property type="match status" value="1"/>
</dbReference>
<gene>
    <name evidence="3" type="ORF">MNBD_BACTEROID01-2170</name>
</gene>
<feature type="transmembrane region" description="Helical" evidence="1">
    <location>
        <begin position="221"/>
        <end position="242"/>
    </location>
</feature>
<feature type="transmembrane region" description="Helical" evidence="1">
    <location>
        <begin position="403"/>
        <end position="424"/>
    </location>
</feature>
<feature type="transmembrane region" description="Helical" evidence="1">
    <location>
        <begin position="380"/>
        <end position="397"/>
    </location>
</feature>
<proteinExistence type="predicted"/>
<dbReference type="InterPro" id="IPR050327">
    <property type="entry name" value="Proton-linked_MCT"/>
</dbReference>
<dbReference type="InterPro" id="IPR020846">
    <property type="entry name" value="MFS_dom"/>
</dbReference>
<keyword evidence="1" id="KW-0812">Transmembrane</keyword>
<organism evidence="3">
    <name type="scientific">hydrothermal vent metagenome</name>
    <dbReference type="NCBI Taxonomy" id="652676"/>
    <lineage>
        <taxon>unclassified sequences</taxon>
        <taxon>metagenomes</taxon>
        <taxon>ecological metagenomes</taxon>
    </lineage>
</organism>
<dbReference type="InterPro" id="IPR036259">
    <property type="entry name" value="MFS_trans_sf"/>
</dbReference>